<dbReference type="EMBL" id="SLWS01000025">
    <property type="protein sequence ID" value="TCO44207.1"/>
    <property type="molecule type" value="Genomic_DNA"/>
</dbReference>
<dbReference type="RefSeq" id="WP_132126455.1">
    <property type="nucleotide sequence ID" value="NZ_SLWS01000025.1"/>
</dbReference>
<organism evidence="8 9">
    <name type="scientific">Actinocrispum wychmicini</name>
    <dbReference type="NCBI Taxonomy" id="1213861"/>
    <lineage>
        <taxon>Bacteria</taxon>
        <taxon>Bacillati</taxon>
        <taxon>Actinomycetota</taxon>
        <taxon>Actinomycetes</taxon>
        <taxon>Pseudonocardiales</taxon>
        <taxon>Pseudonocardiaceae</taxon>
        <taxon>Actinocrispum</taxon>
    </lineage>
</organism>
<comment type="similarity">
    <text evidence="1">Belongs to the heat shock protein 70 family.</text>
</comment>
<accession>A0A4R2II71</accession>
<feature type="compositionally biased region" description="Low complexity" evidence="7">
    <location>
        <begin position="659"/>
        <end position="671"/>
    </location>
</feature>
<protein>
    <submittedName>
        <fullName evidence="8">Molecular chaperone DnaK</fullName>
    </submittedName>
</protein>
<evidence type="ECO:0000256" key="1">
    <source>
        <dbReference type="ARBA" id="ARBA00007381"/>
    </source>
</evidence>
<dbReference type="Proteomes" id="UP000295680">
    <property type="component" value="Unassembled WGS sequence"/>
</dbReference>
<keyword evidence="5" id="KW-0346">Stress response</keyword>
<evidence type="ECO:0000256" key="6">
    <source>
        <dbReference type="ARBA" id="ARBA00023186"/>
    </source>
</evidence>
<reference evidence="8 9" key="1">
    <citation type="submission" date="2019-03" db="EMBL/GenBank/DDBJ databases">
        <title>Genomic Encyclopedia of Type Strains, Phase IV (KMG-IV): sequencing the most valuable type-strain genomes for metagenomic binning, comparative biology and taxonomic classification.</title>
        <authorList>
            <person name="Goeker M."/>
        </authorList>
    </citation>
    <scope>NUCLEOTIDE SEQUENCE [LARGE SCALE GENOMIC DNA]</scope>
    <source>
        <strain evidence="8 9">DSM 45934</strain>
    </source>
</reference>
<feature type="region of interest" description="Disordered" evidence="7">
    <location>
        <begin position="624"/>
        <end position="672"/>
    </location>
</feature>
<dbReference type="PANTHER" id="PTHR19375">
    <property type="entry name" value="HEAT SHOCK PROTEIN 70KDA"/>
    <property type="match status" value="1"/>
</dbReference>
<dbReference type="OrthoDB" id="9766019at2"/>
<name>A0A4R2II71_9PSEU</name>
<dbReference type="AlphaFoldDB" id="A0A4R2II71"/>
<evidence type="ECO:0000256" key="4">
    <source>
        <dbReference type="ARBA" id="ARBA00022840"/>
    </source>
</evidence>
<dbReference type="InterPro" id="IPR043129">
    <property type="entry name" value="ATPase_NBD"/>
</dbReference>
<evidence type="ECO:0000256" key="3">
    <source>
        <dbReference type="ARBA" id="ARBA00022741"/>
    </source>
</evidence>
<evidence type="ECO:0000256" key="7">
    <source>
        <dbReference type="SAM" id="MobiDB-lite"/>
    </source>
</evidence>
<dbReference type="Gene3D" id="3.90.640.10">
    <property type="entry name" value="Actin, Chain A, domain 4"/>
    <property type="match status" value="1"/>
</dbReference>
<evidence type="ECO:0000313" key="9">
    <source>
        <dbReference type="Proteomes" id="UP000295680"/>
    </source>
</evidence>
<dbReference type="SUPFAM" id="SSF53067">
    <property type="entry name" value="Actin-like ATPase domain"/>
    <property type="match status" value="2"/>
</dbReference>
<keyword evidence="4" id="KW-0067">ATP-binding</keyword>
<dbReference type="GO" id="GO:0005524">
    <property type="term" value="F:ATP binding"/>
    <property type="evidence" value="ECO:0007669"/>
    <property type="project" value="UniProtKB-KW"/>
</dbReference>
<dbReference type="Pfam" id="PF00012">
    <property type="entry name" value="HSP70"/>
    <property type="match status" value="1"/>
</dbReference>
<dbReference type="CDD" id="cd24029">
    <property type="entry name" value="ASKHA_NBD_HSP70_DnaK_HscA_HscC"/>
    <property type="match status" value="1"/>
</dbReference>
<gene>
    <name evidence="8" type="ORF">EV192_12530</name>
</gene>
<dbReference type="InterPro" id="IPR029047">
    <property type="entry name" value="HSP70_peptide-bd_sf"/>
</dbReference>
<evidence type="ECO:0000256" key="2">
    <source>
        <dbReference type="ARBA" id="ARBA00022553"/>
    </source>
</evidence>
<proteinExistence type="inferred from homology"/>
<dbReference type="GO" id="GO:0140662">
    <property type="term" value="F:ATP-dependent protein folding chaperone"/>
    <property type="evidence" value="ECO:0007669"/>
    <property type="project" value="InterPro"/>
</dbReference>
<evidence type="ECO:0000313" key="8">
    <source>
        <dbReference type="EMBL" id="TCO44207.1"/>
    </source>
</evidence>
<keyword evidence="2" id="KW-0597">Phosphoprotein</keyword>
<dbReference type="InterPro" id="IPR013126">
    <property type="entry name" value="Hsp_70_fam"/>
</dbReference>
<dbReference type="Gene3D" id="3.30.420.40">
    <property type="match status" value="2"/>
</dbReference>
<keyword evidence="3" id="KW-0547">Nucleotide-binding</keyword>
<evidence type="ECO:0000256" key="5">
    <source>
        <dbReference type="ARBA" id="ARBA00023016"/>
    </source>
</evidence>
<dbReference type="PROSITE" id="PS00297">
    <property type="entry name" value="HSP70_1"/>
    <property type="match status" value="1"/>
</dbReference>
<keyword evidence="9" id="KW-1185">Reference proteome</keyword>
<sequence>MRDTIDFGIDLGTTNSAIAVVQDGDVFVVKNNDGWDYTPSAVWIPKPGVTNVGRSARDRIYKGNENAHAEFKQEMGLDGTVREFKTAGISLTPQQLSAEVLKSLRDDAAAQFGEPPQAAVITVPAAFRLHQNNATSEAAAIAGFGACPLVQEPTAAAFAYGFQNESAEAYWMVFDLGGGTFDAAVVSTHEGELRVLDHAGDPHLGGKLIDWAIVDRVLAPAAAEAFGLAEFTRNNPAWKLNFMRLKWAAEEAKIALSRLEKTIVMVDLDINGETETFEYTMQRGEVDRVAEPYYIRAVNLCRDALANANLNPGDIDRLLLVGGATLAPGLRALLADSKTGLGIELDHTQDPTTVVARGAAVFASTVALDRPKIRPVAGEFTVDLRFPRTTSLRTVPVAGRFESATDQDWTRFHVVLDNPEGKPPFRTPQVTLDAEGTFVTEVQVDEQTASTFSVKLVGQNGITEKVTPATVTVTHWLNEPGGAVLTNSLGLSEADKSFASILDKGTRLPATARKIFHTTVALHRTDPDAAIRIPIVEGENDRGDRNLQVGLIEIRPKDVRVDLPRGSDVEVTIEVDESRRVTVVADVPLVDEQFEADIDLSNVQAPNLEDLERELREVQERLDQLRESADKSGSQPAQARLDQLDEERRVSQAKNEVRAAANDDGAAAAADQQLREIQSELDKVEKEVKLPGRMTDLKTVLAHCRELVSRLGDADDRAELEEIERRTEQARREPDSATVNELYTRACALETVMMKRDGTLDISVFYYYRENQHKLTSPVKARALIAEGDEAIAEQDWRSLPGINSRLRRLWPADLPDPSEGGVTSHKNGRRR</sequence>
<dbReference type="SUPFAM" id="SSF100920">
    <property type="entry name" value="Heat shock protein 70kD (HSP70), peptide-binding domain"/>
    <property type="match status" value="1"/>
</dbReference>
<keyword evidence="6" id="KW-0143">Chaperone</keyword>
<dbReference type="PRINTS" id="PR00301">
    <property type="entry name" value="HEATSHOCK70"/>
</dbReference>
<dbReference type="Gene3D" id="2.60.34.10">
    <property type="entry name" value="Substrate Binding Domain Of DNAk, Chain A, domain 1"/>
    <property type="match status" value="1"/>
</dbReference>
<dbReference type="InterPro" id="IPR018181">
    <property type="entry name" value="Heat_shock_70_CS"/>
</dbReference>
<comment type="caution">
    <text evidence="8">The sequence shown here is derived from an EMBL/GenBank/DDBJ whole genome shotgun (WGS) entry which is preliminary data.</text>
</comment>